<dbReference type="Pfam" id="PF05222">
    <property type="entry name" value="AlaDh_PNT_N"/>
    <property type="match status" value="1"/>
</dbReference>
<dbReference type="GO" id="GO:0042853">
    <property type="term" value="P:L-alanine catabolic process"/>
    <property type="evidence" value="ECO:0007669"/>
    <property type="project" value="InterPro"/>
</dbReference>
<reference evidence="7" key="1">
    <citation type="submission" date="2018-05" db="EMBL/GenBank/DDBJ databases">
        <authorList>
            <person name="Lanie J.A."/>
            <person name="Ng W.-L."/>
            <person name="Kazmierczak K.M."/>
            <person name="Andrzejewski T.M."/>
            <person name="Davidsen T.M."/>
            <person name="Wayne K.J."/>
            <person name="Tettelin H."/>
            <person name="Glass J.I."/>
            <person name="Rusch D."/>
            <person name="Podicherti R."/>
            <person name="Tsui H.-C.T."/>
            <person name="Winkler M.E."/>
        </authorList>
    </citation>
    <scope>NUCLEOTIDE SEQUENCE</scope>
</reference>
<proteinExistence type="inferred from homology"/>
<organism evidence="7">
    <name type="scientific">marine metagenome</name>
    <dbReference type="NCBI Taxonomy" id="408172"/>
    <lineage>
        <taxon>unclassified sequences</taxon>
        <taxon>metagenomes</taxon>
        <taxon>ecological metagenomes</taxon>
    </lineage>
</organism>
<dbReference type="PANTHER" id="PTHR42795">
    <property type="entry name" value="ALANINE DEHYDROGENASE"/>
    <property type="match status" value="1"/>
</dbReference>
<dbReference type="EMBL" id="UINC01099116">
    <property type="protein sequence ID" value="SVC58139.1"/>
    <property type="molecule type" value="Genomic_DNA"/>
</dbReference>
<feature type="non-terminal residue" evidence="7">
    <location>
        <position position="331"/>
    </location>
</feature>
<dbReference type="CDD" id="cd05305">
    <property type="entry name" value="L-AlaDH"/>
    <property type="match status" value="1"/>
</dbReference>
<dbReference type="InterPro" id="IPR036291">
    <property type="entry name" value="NAD(P)-bd_dom_sf"/>
</dbReference>
<dbReference type="GO" id="GO:0000286">
    <property type="term" value="F:alanine dehydrogenase activity"/>
    <property type="evidence" value="ECO:0007669"/>
    <property type="project" value="UniProtKB-EC"/>
</dbReference>
<comment type="similarity">
    <text evidence="1">Belongs to the AlaDH/PNT family.</text>
</comment>
<evidence type="ECO:0000259" key="5">
    <source>
        <dbReference type="SMART" id="SM01002"/>
    </source>
</evidence>
<feature type="domain" description="Alanine dehydrogenase/pyridine nucleotide transhydrogenase NAD(H)-binding" evidence="5">
    <location>
        <begin position="177"/>
        <end position="325"/>
    </location>
</feature>
<dbReference type="SMART" id="SM01002">
    <property type="entry name" value="AlaDh_PNT_C"/>
    <property type="match status" value="1"/>
</dbReference>
<gene>
    <name evidence="7" type="ORF">METZ01_LOCUS310993</name>
</gene>
<dbReference type="InterPro" id="IPR007698">
    <property type="entry name" value="AlaDH/PNT_NAD(H)-bd"/>
</dbReference>
<dbReference type="SUPFAM" id="SSF52283">
    <property type="entry name" value="Formate/glycerate dehydrogenase catalytic domain-like"/>
    <property type="match status" value="1"/>
</dbReference>
<dbReference type="InterPro" id="IPR008143">
    <property type="entry name" value="Ala_DH/PNT_CS2"/>
</dbReference>
<accession>A0A382NAG6</accession>
<evidence type="ECO:0000256" key="1">
    <source>
        <dbReference type="ARBA" id="ARBA00005689"/>
    </source>
</evidence>
<dbReference type="InterPro" id="IPR007886">
    <property type="entry name" value="AlaDH/PNT_N"/>
</dbReference>
<dbReference type="SUPFAM" id="SSF51735">
    <property type="entry name" value="NAD(P)-binding Rossmann-fold domains"/>
    <property type="match status" value="1"/>
</dbReference>
<evidence type="ECO:0000259" key="6">
    <source>
        <dbReference type="SMART" id="SM01003"/>
    </source>
</evidence>
<dbReference type="EC" id="1.4.1.1" evidence="2"/>
<evidence type="ECO:0000256" key="3">
    <source>
        <dbReference type="ARBA" id="ARBA00023002"/>
    </source>
</evidence>
<evidence type="ECO:0000256" key="4">
    <source>
        <dbReference type="ARBA" id="ARBA00023027"/>
    </source>
</evidence>
<keyword evidence="4" id="KW-0520">NAD</keyword>
<dbReference type="Gene3D" id="3.40.50.720">
    <property type="entry name" value="NAD(P)-binding Rossmann-like Domain"/>
    <property type="match status" value="2"/>
</dbReference>
<evidence type="ECO:0000256" key="2">
    <source>
        <dbReference type="ARBA" id="ARBA00012897"/>
    </source>
</evidence>
<dbReference type="PROSITE" id="PS00837">
    <property type="entry name" value="ALADH_PNT_2"/>
    <property type="match status" value="1"/>
</dbReference>
<feature type="domain" description="Alanine dehydrogenase/pyridine nucleotide transhydrogenase N-terminal" evidence="6">
    <location>
        <begin position="32"/>
        <end position="165"/>
    </location>
</feature>
<dbReference type="SMART" id="SM01003">
    <property type="entry name" value="AlaDh_PNT_N"/>
    <property type="match status" value="1"/>
</dbReference>
<dbReference type="InterPro" id="IPR008141">
    <property type="entry name" value="Ala_DH"/>
</dbReference>
<evidence type="ECO:0000313" key="7">
    <source>
        <dbReference type="EMBL" id="SVC58139.1"/>
    </source>
</evidence>
<keyword evidence="3" id="KW-0560">Oxidoreductase</keyword>
<dbReference type="GO" id="GO:0005886">
    <property type="term" value="C:plasma membrane"/>
    <property type="evidence" value="ECO:0007669"/>
    <property type="project" value="TreeGrafter"/>
</dbReference>
<dbReference type="Pfam" id="PF01262">
    <property type="entry name" value="AlaDh_PNT_C"/>
    <property type="match status" value="1"/>
</dbReference>
<sequence length="331" mass="36012">MKKSTNIATFASIMPKEEMLEIKKSFMSLTIGIPKESSYQENRISLSPDAVALLVSNGHKVIIEKGAGVNASFSDEDYSNSGADISFSKEKIYKSHIILKIEPPTKDEIKLMFKGQILISALQLSTRDKKFMQNLLDSGVTALAFEYIKDKNDILSLIRSISEIAGNTAILIAAENLSNVNNGKGLMLGGINGVSPTEVVILGAGTVGEYATRTALGLGASVKVFDSSITKLRRLHENINERVSTSVIQPKVLLKALMRADVVIGALRAYQGRTPCVVSKQMVKKMKPSSVIVDVSIDQGGCFETSLVTNHKKPTFRKYDVIHYCVPNIAS</sequence>
<protein>
    <recommendedName>
        <fullName evidence="2">alanine dehydrogenase</fullName>
        <ecNumber evidence="2">1.4.1.1</ecNumber>
    </recommendedName>
</protein>
<dbReference type="AlphaFoldDB" id="A0A382NAG6"/>
<name>A0A382NAG6_9ZZZZ</name>
<dbReference type="PANTHER" id="PTHR42795:SF1">
    <property type="entry name" value="ALANINE DEHYDROGENASE"/>
    <property type="match status" value="1"/>
</dbReference>